<dbReference type="KEGG" id="cdep:91089036"/>
<reference evidence="2" key="2">
    <citation type="journal article" date="2022" name="Elife">
        <title>Obligate sexual reproduction of a homothallic fungus closely related to the Cryptococcus pathogenic species complex.</title>
        <authorList>
            <person name="Passer A.R."/>
            <person name="Clancey S.A."/>
            <person name="Shea T."/>
            <person name="David-Palma M."/>
            <person name="Averette A.F."/>
            <person name="Boekhout T."/>
            <person name="Porcel B.M."/>
            <person name="Nowrousian M."/>
            <person name="Cuomo C.A."/>
            <person name="Sun S."/>
            <person name="Heitman J."/>
            <person name="Coelho M.A."/>
        </authorList>
    </citation>
    <scope>NUCLEOTIDE SEQUENCE</scope>
    <source>
        <strain evidence="2">CBS 7841</strain>
    </source>
</reference>
<organism evidence="2 3">
    <name type="scientific">Cryptococcus depauperatus CBS 7841</name>
    <dbReference type="NCBI Taxonomy" id="1295531"/>
    <lineage>
        <taxon>Eukaryota</taxon>
        <taxon>Fungi</taxon>
        <taxon>Dikarya</taxon>
        <taxon>Basidiomycota</taxon>
        <taxon>Agaricomycotina</taxon>
        <taxon>Tremellomycetes</taxon>
        <taxon>Tremellales</taxon>
        <taxon>Cryptococcaceae</taxon>
        <taxon>Cryptococcus</taxon>
    </lineage>
</organism>
<dbReference type="EMBL" id="CP143789">
    <property type="protein sequence ID" value="WVN89600.1"/>
    <property type="molecule type" value="Genomic_DNA"/>
</dbReference>
<gene>
    <name evidence="2" type="ORF">L203_104827</name>
</gene>
<keyword evidence="3" id="KW-1185">Reference proteome</keyword>
<protein>
    <submittedName>
        <fullName evidence="2">Uncharacterized protein</fullName>
    </submittedName>
</protein>
<sequence>MLRCLGPRIRKRRPANTIYPTVQLTHPPTRIYHVNELDVPRLVRQMGAEKNPKNIKVCFEWSKVVNKPIDTPPLHNLMLPTAAAEEAKMLSETGEANKKNRQTILERALKYFRRWRAKRWAAAADFVPNMASSVGQMKRLSTMRFDHEFEDVDQVIKSMEDAAMARRTQSWVNIVPIRPVTEHIHTASKAVLSLTMFGSSTTKVAHGIIEEKYLEDVKTDLSPSSDSTQQSTISPSNDTIAAVPLVAENSAFSSQTIPTIGGNSKNLKAEELVHPSIAPDNVSLPISAKDMAIDLHSQHSLISTASKLPITPKDNAIARIKNANDPVTRSSPRTQISAKIDTITQSIDDFMSSMLKKSMSTPIKSRMQDMTLDNTLNTSQQSVDTTQLFGINSSSGSIYPACETSEDTMLETISDHFSTACSHITNRSKPNISDDSCTGQPFILHGSQQASVSRITQDDTLCPRDDTIQGSATSSSPAGSSSGGRNCHQSNEQIQPECSQKLPTACTTDSITQRTQALFVKAKTIDLYQGLLSPTTDSSESPTISSCSTAINTPVAPKFGFIGNFATSYDQARYNTVEFPTPTVGGWELALHSPTETRFDSYCTTSQRVPFETIVKPIHKPAAHDTIDTSRILMLPQRQRTIKPYPAMFPKGYKHSEQTEQDLGTKAWKMSSSTEFRLLRAFKGKSQCMKKAKNSQNRSAPSNLPNRAQETYNSDIRRIAREEIFGTGACIQNKPEFPAVSKSSSLSTIYRAYACNSYSPRKPLLPA</sequence>
<feature type="compositionally biased region" description="Polar residues" evidence="1">
    <location>
        <begin position="694"/>
        <end position="710"/>
    </location>
</feature>
<name>A0AAJ8JW99_9TREE</name>
<evidence type="ECO:0000313" key="2">
    <source>
        <dbReference type="EMBL" id="WVN89600.1"/>
    </source>
</evidence>
<feature type="compositionally biased region" description="Polar residues" evidence="1">
    <location>
        <begin position="448"/>
        <end position="459"/>
    </location>
</feature>
<dbReference type="RefSeq" id="XP_066070300.1">
    <property type="nucleotide sequence ID" value="XM_066214203.1"/>
</dbReference>
<dbReference type="GeneID" id="91089036"/>
<feature type="compositionally biased region" description="Low complexity" evidence="1">
    <location>
        <begin position="470"/>
        <end position="484"/>
    </location>
</feature>
<reference evidence="2" key="3">
    <citation type="submission" date="2024-01" db="EMBL/GenBank/DDBJ databases">
        <authorList>
            <person name="Coelho M.A."/>
            <person name="David-Palma M."/>
            <person name="Shea T."/>
            <person name="Sun S."/>
            <person name="Cuomo C.A."/>
            <person name="Heitman J."/>
        </authorList>
    </citation>
    <scope>NUCLEOTIDE SEQUENCE</scope>
    <source>
        <strain evidence="2">CBS 7841</strain>
    </source>
</reference>
<dbReference type="Proteomes" id="UP000094043">
    <property type="component" value="Chromosome 6"/>
</dbReference>
<evidence type="ECO:0000256" key="1">
    <source>
        <dbReference type="SAM" id="MobiDB-lite"/>
    </source>
</evidence>
<feature type="region of interest" description="Disordered" evidence="1">
    <location>
        <begin position="448"/>
        <end position="494"/>
    </location>
</feature>
<feature type="region of interest" description="Disordered" evidence="1">
    <location>
        <begin position="691"/>
        <end position="710"/>
    </location>
</feature>
<accession>A0AAJ8JW99</accession>
<evidence type="ECO:0000313" key="3">
    <source>
        <dbReference type="Proteomes" id="UP000094043"/>
    </source>
</evidence>
<proteinExistence type="predicted"/>
<dbReference type="AlphaFoldDB" id="A0AAJ8JW99"/>
<reference evidence="2" key="1">
    <citation type="submission" date="2016-06" db="EMBL/GenBank/DDBJ databases">
        <authorList>
            <person name="Cuomo C."/>
            <person name="Litvintseva A."/>
            <person name="Heitman J."/>
            <person name="Chen Y."/>
            <person name="Sun S."/>
            <person name="Springer D."/>
            <person name="Dromer F."/>
            <person name="Young S."/>
            <person name="Zeng Q."/>
            <person name="Chapman S."/>
            <person name="Gujja S."/>
            <person name="Saif S."/>
            <person name="Birren B."/>
        </authorList>
    </citation>
    <scope>NUCLEOTIDE SEQUENCE</scope>
    <source>
        <strain evidence="2">CBS 7841</strain>
    </source>
</reference>